<name>A0A4V0YJX2_9PSED</name>
<organism evidence="1 2">
    <name type="scientific">Pseudomonas arsenicoxydans</name>
    <dbReference type="NCBI Taxonomy" id="702115"/>
    <lineage>
        <taxon>Bacteria</taxon>
        <taxon>Pseudomonadati</taxon>
        <taxon>Pseudomonadota</taxon>
        <taxon>Gammaproteobacteria</taxon>
        <taxon>Pseudomonadales</taxon>
        <taxon>Pseudomonadaceae</taxon>
        <taxon>Pseudomonas</taxon>
    </lineage>
</organism>
<dbReference type="Proteomes" id="UP000291121">
    <property type="component" value="Chromosome"/>
</dbReference>
<dbReference type="AlphaFoldDB" id="A0A4V0YJX2"/>
<reference evidence="1 2" key="1">
    <citation type="submission" date="2017-11" db="EMBL/GenBank/DDBJ databases">
        <title>Genome sequence of Pseudomonas arsenicoxydans ACM1.</title>
        <authorList>
            <person name="Nascimento F.X."/>
        </authorList>
    </citation>
    <scope>NUCLEOTIDE SEQUENCE [LARGE SCALE GENOMIC DNA]</scope>
    <source>
        <strain evidence="1 2">ACM1</strain>
    </source>
</reference>
<evidence type="ECO:0000313" key="1">
    <source>
        <dbReference type="EMBL" id="QAY85134.1"/>
    </source>
</evidence>
<keyword evidence="2" id="KW-1185">Reference proteome</keyword>
<evidence type="ECO:0000313" key="2">
    <source>
        <dbReference type="Proteomes" id="UP000291121"/>
    </source>
</evidence>
<gene>
    <name evidence="1" type="ORF">CUN61_14520</name>
</gene>
<evidence type="ECO:0008006" key="3">
    <source>
        <dbReference type="Google" id="ProtNLM"/>
    </source>
</evidence>
<dbReference type="EMBL" id="CP024767">
    <property type="protein sequence ID" value="QAY85134.1"/>
    <property type="molecule type" value="Genomic_DNA"/>
</dbReference>
<proteinExistence type="predicted"/>
<protein>
    <recommendedName>
        <fullName evidence="3">DUF1534 domain-containing protein</fullName>
    </recommendedName>
</protein>
<sequence length="86" mass="9749">MPGIAPGIFVSVTPDRSHALRGNASMDALRPLRKGRGASWAAFPRGRFDASTWERSVPDRNIERHTLTTVCSLYHRIQHSRRRCHV</sequence>
<accession>A0A4V0YJX2</accession>